<dbReference type="EMBL" id="CAEKKB010000003">
    <property type="protein sequence ID" value="CAB4303418.1"/>
    <property type="molecule type" value="Genomic_DNA"/>
</dbReference>
<dbReference type="AlphaFoldDB" id="A0A6J5WYB3"/>
<accession>A0A6J5WYB3</accession>
<dbReference type="Proteomes" id="UP000507245">
    <property type="component" value="Unassembled WGS sequence"/>
</dbReference>
<evidence type="ECO:0000313" key="1">
    <source>
        <dbReference type="EMBL" id="CAB4303418.1"/>
    </source>
</evidence>
<name>A0A6J5WYB3_PRUAR</name>
<evidence type="ECO:0000313" key="2">
    <source>
        <dbReference type="Proteomes" id="UP000507245"/>
    </source>
</evidence>
<reference evidence="2" key="1">
    <citation type="journal article" date="2020" name="Genome Biol.">
        <title>Gamete binning: chromosome-level and haplotype-resolved genome assembly enabled by high-throughput single-cell sequencing of gamete genomes.</title>
        <authorList>
            <person name="Campoy J.A."/>
            <person name="Sun H."/>
            <person name="Goel M."/>
            <person name="Jiao W.-B."/>
            <person name="Folz-Donahue K."/>
            <person name="Wang N."/>
            <person name="Rubio M."/>
            <person name="Liu C."/>
            <person name="Kukat C."/>
            <person name="Ruiz D."/>
            <person name="Huettel B."/>
            <person name="Schneeberger K."/>
        </authorList>
    </citation>
    <scope>NUCLEOTIDE SEQUENCE [LARGE SCALE GENOMIC DNA]</scope>
    <source>
        <strain evidence="2">cv. Rojo Pasion</strain>
    </source>
</reference>
<proteinExistence type="predicted"/>
<keyword evidence="2" id="KW-1185">Reference proteome</keyword>
<gene>
    <name evidence="1" type="ORF">ORAREDHAP_LOCUS19580</name>
</gene>
<sequence length="81" mass="9314">MARGLDHQFEKGIEKVCFGVGHHQLHLNEPGCVEGEHRHVREEEEEEEEAKDDDAARFLFAIRARMHAMCSISMSTSMFDN</sequence>
<organism evidence="1 2">
    <name type="scientific">Prunus armeniaca</name>
    <name type="common">Apricot</name>
    <name type="synonym">Armeniaca vulgaris</name>
    <dbReference type="NCBI Taxonomy" id="36596"/>
    <lineage>
        <taxon>Eukaryota</taxon>
        <taxon>Viridiplantae</taxon>
        <taxon>Streptophyta</taxon>
        <taxon>Embryophyta</taxon>
        <taxon>Tracheophyta</taxon>
        <taxon>Spermatophyta</taxon>
        <taxon>Magnoliopsida</taxon>
        <taxon>eudicotyledons</taxon>
        <taxon>Gunneridae</taxon>
        <taxon>Pentapetalae</taxon>
        <taxon>rosids</taxon>
        <taxon>fabids</taxon>
        <taxon>Rosales</taxon>
        <taxon>Rosaceae</taxon>
        <taxon>Amygdaloideae</taxon>
        <taxon>Amygdaleae</taxon>
        <taxon>Prunus</taxon>
    </lineage>
</organism>
<protein>
    <submittedName>
        <fullName evidence="1">Uncharacterized protein</fullName>
    </submittedName>
</protein>